<dbReference type="PANTHER" id="PTHR36011">
    <property type="entry name" value="BAT2 DOMAIN PROTEIN"/>
    <property type="match status" value="1"/>
</dbReference>
<dbReference type="PANTHER" id="PTHR36011:SF1">
    <property type="entry name" value="BAT2 DOMAIN PROTEIN"/>
    <property type="match status" value="1"/>
</dbReference>
<sequence>MEATKIPPPQQMEDKEEKESPEDEEEPKSGGGWGGWVFSTFSVLSDLQKAAAVAAEEIALNASGVAENAAKNIADIQAVKTIGLEHSAVNFADSMHHGGLPAGSFAPSLIKTRKPFTTKGMQVLEYVGKETMELLINETEEVSNPINASTYTEVQNSWRFNFLSSKLEFNDSNDYNLFESLNYNDVRNWKHYPAITPFYLIEEKLKEIQQITSDSGMDGNDLESAKGKAKDSHDEMKILHDSSIRKYADMAVGFINALAGLAVNDIIQRTTRRLESLHSEGVHLVSQMCRLAVSHLLMLGKSVISSGNKVRVEDPDDDDGDDIMNIGWPEDPVEKAKLIRVKAQSWHVIRKLHILCNQSLRSSRESATVDSHEALPQASIQEKAKSFSEHLHDDRATARGEQNLGWTPIFVLRSPFDLDAGNLKTRFLNAKFLLMMRYNFGANRHRIS</sequence>
<feature type="region of interest" description="Disordered" evidence="1">
    <location>
        <begin position="1"/>
        <end position="33"/>
    </location>
</feature>
<evidence type="ECO:0000259" key="2">
    <source>
        <dbReference type="Pfam" id="PF25074"/>
    </source>
</evidence>
<evidence type="ECO:0000313" key="3">
    <source>
        <dbReference type="EMBL" id="MBA0549602.1"/>
    </source>
</evidence>
<feature type="non-terminal residue" evidence="3">
    <location>
        <position position="448"/>
    </location>
</feature>
<dbReference type="InterPro" id="IPR056700">
    <property type="entry name" value="DUF7798"/>
</dbReference>
<protein>
    <recommendedName>
        <fullName evidence="2">DUF7798 domain-containing protein</fullName>
    </recommendedName>
</protein>
<accession>A0A7J8LBD7</accession>
<gene>
    <name evidence="3" type="ORF">Golob_020624</name>
</gene>
<feature type="domain" description="DUF7798" evidence="2">
    <location>
        <begin position="202"/>
        <end position="398"/>
    </location>
</feature>
<dbReference type="Proteomes" id="UP000593572">
    <property type="component" value="Unassembled WGS sequence"/>
</dbReference>
<dbReference type="Pfam" id="PF25074">
    <property type="entry name" value="DUF7798"/>
    <property type="match status" value="1"/>
</dbReference>
<feature type="compositionally biased region" description="Pro residues" evidence="1">
    <location>
        <begin position="1"/>
        <end position="10"/>
    </location>
</feature>
<evidence type="ECO:0000256" key="1">
    <source>
        <dbReference type="SAM" id="MobiDB-lite"/>
    </source>
</evidence>
<dbReference type="EMBL" id="JABEZX010000002">
    <property type="protein sequence ID" value="MBA0549602.1"/>
    <property type="molecule type" value="Genomic_DNA"/>
</dbReference>
<evidence type="ECO:0000313" key="4">
    <source>
        <dbReference type="Proteomes" id="UP000593572"/>
    </source>
</evidence>
<name>A0A7J8LBD7_9ROSI</name>
<comment type="caution">
    <text evidence="3">The sequence shown here is derived from an EMBL/GenBank/DDBJ whole genome shotgun (WGS) entry which is preliminary data.</text>
</comment>
<keyword evidence="4" id="KW-1185">Reference proteome</keyword>
<organism evidence="3 4">
    <name type="scientific">Gossypium lobatum</name>
    <dbReference type="NCBI Taxonomy" id="34289"/>
    <lineage>
        <taxon>Eukaryota</taxon>
        <taxon>Viridiplantae</taxon>
        <taxon>Streptophyta</taxon>
        <taxon>Embryophyta</taxon>
        <taxon>Tracheophyta</taxon>
        <taxon>Spermatophyta</taxon>
        <taxon>Magnoliopsida</taxon>
        <taxon>eudicotyledons</taxon>
        <taxon>Gunneridae</taxon>
        <taxon>Pentapetalae</taxon>
        <taxon>rosids</taxon>
        <taxon>malvids</taxon>
        <taxon>Malvales</taxon>
        <taxon>Malvaceae</taxon>
        <taxon>Malvoideae</taxon>
        <taxon>Gossypium</taxon>
    </lineage>
</organism>
<reference evidence="3 4" key="1">
    <citation type="journal article" date="2019" name="Genome Biol. Evol.">
        <title>Insights into the evolution of the New World diploid cottons (Gossypium, subgenus Houzingenia) based on genome sequencing.</title>
        <authorList>
            <person name="Grover C.E."/>
            <person name="Arick M.A. 2nd"/>
            <person name="Thrash A."/>
            <person name="Conover J.L."/>
            <person name="Sanders W.S."/>
            <person name="Peterson D.G."/>
            <person name="Frelichowski J.E."/>
            <person name="Scheffler J.A."/>
            <person name="Scheffler B.E."/>
            <person name="Wendel J.F."/>
        </authorList>
    </citation>
    <scope>NUCLEOTIDE SEQUENCE [LARGE SCALE GENOMIC DNA]</scope>
    <source>
        <strain evidence="3">157</strain>
        <tissue evidence="3">Leaf</tissue>
    </source>
</reference>
<proteinExistence type="predicted"/>
<dbReference type="AlphaFoldDB" id="A0A7J8LBD7"/>